<protein>
    <submittedName>
        <fullName evidence="4">Iron-containing alcohol dehydrogenase</fullName>
    </submittedName>
</protein>
<sequence>MKMQAFTHYTPTEIVFGKASEDRVAELAKKYHGSRVFVVYGGGSVVKSGLLGRVTGTLEAAGLKVETIGGVKPNPRLDFAREAVQKAVEFQADLILAVGGGSVIDTAKAVSHGAANPDTDIWEFWSRKKKVEKTLPVGVILTLAAAGSETSDSAVLTNTEIQVKRGLSTDLNRPEFAIMNPELTYTLPKYQVGCGIVDIMMHTLDRYFTKTKGNQLTDEIAEGLLRTVIANGRIAIQDSHNYESMSEIMWCGSISHNGLTGLGAEKDFAPHQLGHELSAKFDIAHGASLSAVWGAWAEYSYMEDVDRFVRFADKVWGISGDNKEEVARKAINATVNYFKLLDMPTCFSEAKEIGLKTEDELWTMADGCSYKDTRTIGAFRVLNKEDIFNVYKLANK</sequence>
<dbReference type="Pfam" id="PF25137">
    <property type="entry name" value="ADH_Fe_C"/>
    <property type="match status" value="1"/>
</dbReference>
<dbReference type="Proteomes" id="UP000635828">
    <property type="component" value="Unassembled WGS sequence"/>
</dbReference>
<evidence type="ECO:0000256" key="1">
    <source>
        <dbReference type="ARBA" id="ARBA00023002"/>
    </source>
</evidence>
<dbReference type="PANTHER" id="PTHR43633">
    <property type="entry name" value="ALCOHOL DEHYDROGENASE YQHD"/>
    <property type="match status" value="1"/>
</dbReference>
<dbReference type="SUPFAM" id="SSF56796">
    <property type="entry name" value="Dehydroquinate synthase-like"/>
    <property type="match status" value="1"/>
</dbReference>
<dbReference type="Gene3D" id="1.20.1090.10">
    <property type="entry name" value="Dehydroquinate synthase-like - alpha domain"/>
    <property type="match status" value="1"/>
</dbReference>
<accession>A0ABR7FNJ2</accession>
<evidence type="ECO:0000313" key="5">
    <source>
        <dbReference type="Proteomes" id="UP000635828"/>
    </source>
</evidence>
<reference evidence="4 5" key="1">
    <citation type="submission" date="2020-08" db="EMBL/GenBank/DDBJ databases">
        <title>Genome public.</title>
        <authorList>
            <person name="Liu C."/>
            <person name="Sun Q."/>
        </authorList>
    </citation>
    <scope>NUCLEOTIDE SEQUENCE [LARGE SCALE GENOMIC DNA]</scope>
    <source>
        <strain evidence="4 5">NSJ-7</strain>
    </source>
</reference>
<comment type="caution">
    <text evidence="4">The sequence shown here is derived from an EMBL/GenBank/DDBJ whole genome shotgun (WGS) entry which is preliminary data.</text>
</comment>
<keyword evidence="1" id="KW-0560">Oxidoreductase</keyword>
<keyword evidence="5" id="KW-1185">Reference proteome</keyword>
<dbReference type="CDD" id="cd08187">
    <property type="entry name" value="BDH"/>
    <property type="match status" value="1"/>
</dbReference>
<evidence type="ECO:0000313" key="4">
    <source>
        <dbReference type="EMBL" id="MBC5676748.1"/>
    </source>
</evidence>
<evidence type="ECO:0000259" key="3">
    <source>
        <dbReference type="Pfam" id="PF25137"/>
    </source>
</evidence>
<evidence type="ECO:0000259" key="2">
    <source>
        <dbReference type="Pfam" id="PF00465"/>
    </source>
</evidence>
<feature type="domain" description="Alcohol dehydrogenase iron-type/glycerol dehydrogenase GldA" evidence="2">
    <location>
        <begin position="11"/>
        <end position="181"/>
    </location>
</feature>
<gene>
    <name evidence="4" type="ORF">H8S22_03730</name>
</gene>
<dbReference type="PANTHER" id="PTHR43633:SF1">
    <property type="entry name" value="ALCOHOL DEHYDROGENASE YQHD"/>
    <property type="match status" value="1"/>
</dbReference>
<proteinExistence type="predicted"/>
<name>A0ABR7FNJ2_9FIRM</name>
<organism evidence="4 5">
    <name type="scientific">Anaerostipes hominis</name>
    <name type="common">ex Liu et al. 2021</name>
    <dbReference type="NCBI Taxonomy" id="2763018"/>
    <lineage>
        <taxon>Bacteria</taxon>
        <taxon>Bacillati</taxon>
        <taxon>Bacillota</taxon>
        <taxon>Clostridia</taxon>
        <taxon>Lachnospirales</taxon>
        <taxon>Lachnospiraceae</taxon>
        <taxon>Anaerostipes</taxon>
    </lineage>
</organism>
<dbReference type="RefSeq" id="WP_034549453.1">
    <property type="nucleotide sequence ID" value="NZ_JACOOS010000003.1"/>
</dbReference>
<dbReference type="EMBL" id="JACOOS010000003">
    <property type="protein sequence ID" value="MBC5676748.1"/>
    <property type="molecule type" value="Genomic_DNA"/>
</dbReference>
<dbReference type="InterPro" id="IPR044731">
    <property type="entry name" value="BDH-like"/>
</dbReference>
<dbReference type="InterPro" id="IPR056798">
    <property type="entry name" value="ADH_Fe_C"/>
</dbReference>
<dbReference type="Pfam" id="PF00465">
    <property type="entry name" value="Fe-ADH"/>
    <property type="match status" value="1"/>
</dbReference>
<dbReference type="Gene3D" id="3.40.50.1970">
    <property type="match status" value="1"/>
</dbReference>
<feature type="domain" description="Fe-containing alcohol dehydrogenase-like C-terminal" evidence="3">
    <location>
        <begin position="196"/>
        <end position="393"/>
    </location>
</feature>
<dbReference type="InterPro" id="IPR001670">
    <property type="entry name" value="ADH_Fe/GldA"/>
</dbReference>